<name>A0A1A9Z4I6_GLOPL</name>
<dbReference type="VEuPathDB" id="VectorBase:GPAI003687"/>
<accession>A0A1A9Z4I6</accession>
<dbReference type="EnsemblMetazoa" id="GPAI003687-RA">
    <property type="protein sequence ID" value="GPAI003687-PA"/>
    <property type="gene ID" value="GPAI003687"/>
</dbReference>
<organism evidence="2 3">
    <name type="scientific">Glossina pallidipes</name>
    <name type="common">Tsetse fly</name>
    <dbReference type="NCBI Taxonomy" id="7398"/>
    <lineage>
        <taxon>Eukaryota</taxon>
        <taxon>Metazoa</taxon>
        <taxon>Ecdysozoa</taxon>
        <taxon>Arthropoda</taxon>
        <taxon>Hexapoda</taxon>
        <taxon>Insecta</taxon>
        <taxon>Pterygota</taxon>
        <taxon>Neoptera</taxon>
        <taxon>Endopterygota</taxon>
        <taxon>Diptera</taxon>
        <taxon>Brachycera</taxon>
        <taxon>Muscomorpha</taxon>
        <taxon>Hippoboscoidea</taxon>
        <taxon>Glossinidae</taxon>
        <taxon>Glossina</taxon>
    </lineage>
</organism>
<dbReference type="Proteomes" id="UP000092445">
    <property type="component" value="Unassembled WGS sequence"/>
</dbReference>
<proteinExistence type="predicted"/>
<protein>
    <submittedName>
        <fullName evidence="2">Uncharacterized protein</fullName>
    </submittedName>
</protein>
<evidence type="ECO:0000256" key="1">
    <source>
        <dbReference type="SAM" id="Phobius"/>
    </source>
</evidence>
<feature type="transmembrane region" description="Helical" evidence="1">
    <location>
        <begin position="110"/>
        <end position="139"/>
    </location>
</feature>
<keyword evidence="1" id="KW-0812">Transmembrane</keyword>
<sequence length="146" mass="16863">MVEEDWLLLLLLIVGIKLNQFFTVKISPPAQCYAPVKCYALLIFTNTMINLYPVGLRQQDDGCLWNAGDYTMKLLRLRMLLLLTEREEGSIFTDVAPLPRLIELIPFLKYVYLCIYGIANAWQSGLLVIVVVIFGLYLCEWIFHKD</sequence>
<keyword evidence="1" id="KW-0472">Membrane</keyword>
<keyword evidence="1" id="KW-1133">Transmembrane helix</keyword>
<dbReference type="AlphaFoldDB" id="A0A1A9Z4I6"/>
<keyword evidence="3" id="KW-1185">Reference proteome</keyword>
<feature type="transmembrane region" description="Helical" evidence="1">
    <location>
        <begin position="36"/>
        <end position="55"/>
    </location>
</feature>
<feature type="transmembrane region" description="Helical" evidence="1">
    <location>
        <begin position="6"/>
        <end position="24"/>
    </location>
</feature>
<reference evidence="3" key="1">
    <citation type="submission" date="2014-03" db="EMBL/GenBank/DDBJ databases">
        <authorList>
            <person name="Aksoy S."/>
            <person name="Warren W."/>
            <person name="Wilson R.K."/>
        </authorList>
    </citation>
    <scope>NUCLEOTIDE SEQUENCE [LARGE SCALE GENOMIC DNA]</scope>
    <source>
        <strain evidence="3">IAEA</strain>
    </source>
</reference>
<reference evidence="2" key="2">
    <citation type="submission" date="2020-05" db="UniProtKB">
        <authorList>
            <consortium name="EnsemblMetazoa"/>
        </authorList>
    </citation>
    <scope>IDENTIFICATION</scope>
    <source>
        <strain evidence="2">IAEA</strain>
    </source>
</reference>
<evidence type="ECO:0000313" key="2">
    <source>
        <dbReference type="EnsemblMetazoa" id="GPAI003687-PA"/>
    </source>
</evidence>
<evidence type="ECO:0000313" key="3">
    <source>
        <dbReference type="Proteomes" id="UP000092445"/>
    </source>
</evidence>